<gene>
    <name evidence="2" type="ORF">OEA41_010329</name>
</gene>
<evidence type="ECO:0000313" key="2">
    <source>
        <dbReference type="EMBL" id="KAK3167203.1"/>
    </source>
</evidence>
<accession>A0AAE0DHL6</accession>
<feature type="compositionally biased region" description="Polar residues" evidence="1">
    <location>
        <begin position="82"/>
        <end position="92"/>
    </location>
</feature>
<sequence length="151" mass="15884">MTMVVSGNEYSDGKSLAARTPKPAPTSGAIARPPSSKTYLNRRAAIAALYPRASQYSLPFDIAGAEDVEVGDPGFDAPLPEQETTPFCQSDPQDTLTVDALGDDAGFDNCCSDALGFKCSNDEITKEQAIVTSGTVSMMIYSDTPVCIGFA</sequence>
<dbReference type="EMBL" id="JASNWA010000011">
    <property type="protein sequence ID" value="KAK3167203.1"/>
    <property type="molecule type" value="Genomic_DNA"/>
</dbReference>
<protein>
    <submittedName>
        <fullName evidence="2">Uncharacterized protein</fullName>
    </submittedName>
</protein>
<reference evidence="2" key="1">
    <citation type="submission" date="2022-11" db="EMBL/GenBank/DDBJ databases">
        <title>Chromosomal genome sequence assembly and mating type (MAT) locus characterization of the leprose asexual lichenized fungus Lepraria neglecta (Nyl.) Erichsen.</title>
        <authorList>
            <person name="Allen J.L."/>
            <person name="Pfeffer B."/>
        </authorList>
    </citation>
    <scope>NUCLEOTIDE SEQUENCE</scope>
    <source>
        <strain evidence="2">Allen 5258</strain>
    </source>
</reference>
<proteinExistence type="predicted"/>
<keyword evidence="3" id="KW-1185">Reference proteome</keyword>
<evidence type="ECO:0000313" key="3">
    <source>
        <dbReference type="Proteomes" id="UP001276659"/>
    </source>
</evidence>
<comment type="caution">
    <text evidence="2">The sequence shown here is derived from an EMBL/GenBank/DDBJ whole genome shotgun (WGS) entry which is preliminary data.</text>
</comment>
<evidence type="ECO:0000256" key="1">
    <source>
        <dbReference type="SAM" id="MobiDB-lite"/>
    </source>
</evidence>
<organism evidence="2 3">
    <name type="scientific">Lepraria neglecta</name>
    <dbReference type="NCBI Taxonomy" id="209136"/>
    <lineage>
        <taxon>Eukaryota</taxon>
        <taxon>Fungi</taxon>
        <taxon>Dikarya</taxon>
        <taxon>Ascomycota</taxon>
        <taxon>Pezizomycotina</taxon>
        <taxon>Lecanoromycetes</taxon>
        <taxon>OSLEUM clade</taxon>
        <taxon>Lecanoromycetidae</taxon>
        <taxon>Lecanorales</taxon>
        <taxon>Lecanorineae</taxon>
        <taxon>Stereocaulaceae</taxon>
        <taxon>Lepraria</taxon>
    </lineage>
</organism>
<feature type="region of interest" description="Disordered" evidence="1">
    <location>
        <begin position="1"/>
        <end position="35"/>
    </location>
</feature>
<dbReference type="Proteomes" id="UP001276659">
    <property type="component" value="Unassembled WGS sequence"/>
</dbReference>
<dbReference type="AlphaFoldDB" id="A0AAE0DHL6"/>
<feature type="region of interest" description="Disordered" evidence="1">
    <location>
        <begin position="69"/>
        <end position="92"/>
    </location>
</feature>
<name>A0AAE0DHL6_9LECA</name>